<accession>A0ABY2Q7W7</accession>
<dbReference type="RefSeq" id="WP_136357987.1">
    <property type="nucleotide sequence ID" value="NZ_SSNY01000007.1"/>
</dbReference>
<keyword evidence="1" id="KW-0732">Signal</keyword>
<name>A0ABY2Q7W7_9HYPH</name>
<sequence length="197" mass="21540">MPLARLLSFLVFLSMVSSPVSADGQIAEKVATYPITGKTGEELYVSIGESGPTAGGSRAIAHTTFDLKWSRKYEKRGSACVLAAAKPWLTITYTVPKPAGRLPDAVHRHWDTFAAGVLAHEKVHGDTIKAMVRTIEGFSVGFTVENDPNCKVIRQELTKRLKAASDTQRQQGRDFDREEFRDGGNMHRLILGLVNGG</sequence>
<dbReference type="PIRSF" id="PIRSF010521">
    <property type="entry name" value="DUF922_bac"/>
    <property type="match status" value="1"/>
</dbReference>
<evidence type="ECO:0000256" key="1">
    <source>
        <dbReference type="SAM" id="SignalP"/>
    </source>
</evidence>
<comment type="caution">
    <text evidence="2">The sequence shown here is derived from an EMBL/GenBank/DDBJ whole genome shotgun (WGS) entry which is preliminary data.</text>
</comment>
<dbReference type="EMBL" id="SSNY01000007">
    <property type="protein sequence ID" value="THF56696.1"/>
    <property type="molecule type" value="Genomic_DNA"/>
</dbReference>
<keyword evidence="3" id="KW-1185">Reference proteome</keyword>
<feature type="chain" id="PRO_5046249496" evidence="1">
    <location>
        <begin position="23"/>
        <end position="197"/>
    </location>
</feature>
<reference evidence="2 3" key="1">
    <citation type="submission" date="2019-04" db="EMBL/GenBank/DDBJ databases">
        <title>Mesorhizobium composti sp. nov., isolated from compost.</title>
        <authorList>
            <person name="Lin S.-Y."/>
            <person name="Hameed A."/>
            <person name="Hsieh Y.-T."/>
            <person name="Young C.-C."/>
        </authorList>
    </citation>
    <scope>NUCLEOTIDE SEQUENCE [LARGE SCALE GENOMIC DNA]</scope>
    <source>
        <strain evidence="2 3">CC-YTH430</strain>
    </source>
</reference>
<protein>
    <submittedName>
        <fullName evidence="2">DUF922 domain-containing protein</fullName>
    </submittedName>
</protein>
<dbReference type="InterPro" id="IPR010321">
    <property type="entry name" value="DUF922"/>
</dbReference>
<dbReference type="Pfam" id="PF06037">
    <property type="entry name" value="DUF922"/>
    <property type="match status" value="1"/>
</dbReference>
<organism evidence="2 3">
    <name type="scientific">Ollibium composti</name>
    <dbReference type="NCBI Taxonomy" id="2675109"/>
    <lineage>
        <taxon>Bacteria</taxon>
        <taxon>Pseudomonadati</taxon>
        <taxon>Pseudomonadota</taxon>
        <taxon>Alphaproteobacteria</taxon>
        <taxon>Hyphomicrobiales</taxon>
        <taxon>Phyllobacteriaceae</taxon>
        <taxon>Ollibium</taxon>
    </lineage>
</organism>
<feature type="signal peptide" evidence="1">
    <location>
        <begin position="1"/>
        <end position="22"/>
    </location>
</feature>
<dbReference type="Proteomes" id="UP000306441">
    <property type="component" value="Unassembled WGS sequence"/>
</dbReference>
<evidence type="ECO:0000313" key="3">
    <source>
        <dbReference type="Proteomes" id="UP000306441"/>
    </source>
</evidence>
<evidence type="ECO:0000313" key="2">
    <source>
        <dbReference type="EMBL" id="THF56696.1"/>
    </source>
</evidence>
<proteinExistence type="predicted"/>
<gene>
    <name evidence="2" type="ORF">E6C48_13410</name>
</gene>